<evidence type="ECO:0000256" key="3">
    <source>
        <dbReference type="ARBA" id="ARBA00022692"/>
    </source>
</evidence>
<feature type="transmembrane region" description="Helical" evidence="6">
    <location>
        <begin position="139"/>
        <end position="156"/>
    </location>
</feature>
<reference evidence="9 10" key="1">
    <citation type="submission" date="2015-11" db="EMBL/GenBank/DDBJ databases">
        <title>Expanding the genomic diversity of Burkholderia species for the development of highly accurate diagnostics.</title>
        <authorList>
            <person name="Sahl J."/>
            <person name="Keim P."/>
            <person name="Wagner D."/>
        </authorList>
    </citation>
    <scope>NUCLEOTIDE SEQUENCE [LARGE SCALE GENOMIC DNA]</scope>
    <source>
        <strain evidence="9 10">MSMB793WGS</strain>
    </source>
</reference>
<dbReference type="PANTHER" id="PTHR23513:SF6">
    <property type="entry name" value="MAJOR FACILITATOR SUPERFAMILY ASSOCIATED DOMAIN-CONTAINING PROTEIN"/>
    <property type="match status" value="1"/>
</dbReference>
<dbReference type="PROSITE" id="PS50850">
    <property type="entry name" value="MFS"/>
    <property type="match status" value="1"/>
</dbReference>
<dbReference type="Pfam" id="PF07690">
    <property type="entry name" value="MFS_1"/>
    <property type="match status" value="1"/>
</dbReference>
<comment type="caution">
    <text evidence="9">The sequence shown here is derived from an EMBL/GenBank/DDBJ whole genome shotgun (WGS) entry which is preliminary data.</text>
</comment>
<feature type="transmembrane region" description="Helical" evidence="6">
    <location>
        <begin position="95"/>
        <end position="118"/>
    </location>
</feature>
<comment type="subcellular location">
    <subcellularLocation>
        <location evidence="1">Cell membrane</location>
        <topology evidence="1">Multi-pass membrane protein</topology>
    </subcellularLocation>
</comment>
<feature type="transmembrane region" description="Helical" evidence="6">
    <location>
        <begin position="71"/>
        <end position="89"/>
    </location>
</feature>
<dbReference type="SUPFAM" id="SSF103473">
    <property type="entry name" value="MFS general substrate transporter"/>
    <property type="match status" value="1"/>
</dbReference>
<feature type="transmembrane region" description="Helical" evidence="6">
    <location>
        <begin position="162"/>
        <end position="187"/>
    </location>
</feature>
<dbReference type="Proteomes" id="UP000068016">
    <property type="component" value="Unassembled WGS sequence"/>
</dbReference>
<feature type="transmembrane region" description="Helical" evidence="6">
    <location>
        <begin position="367"/>
        <end position="388"/>
    </location>
</feature>
<feature type="chain" id="PRO_5007130276" evidence="7">
    <location>
        <begin position="23"/>
        <end position="399"/>
    </location>
</feature>
<name>A0A108F430_9BURK</name>
<evidence type="ECO:0000256" key="4">
    <source>
        <dbReference type="ARBA" id="ARBA00022989"/>
    </source>
</evidence>
<keyword evidence="2" id="KW-1003">Cell membrane</keyword>
<feature type="domain" description="Major facilitator superfamily (MFS) profile" evidence="8">
    <location>
        <begin position="214"/>
        <end position="399"/>
    </location>
</feature>
<feature type="transmembrane region" description="Helical" evidence="6">
    <location>
        <begin position="249"/>
        <end position="268"/>
    </location>
</feature>
<evidence type="ECO:0000256" key="1">
    <source>
        <dbReference type="ARBA" id="ARBA00004651"/>
    </source>
</evidence>
<keyword evidence="7" id="KW-0732">Signal</keyword>
<keyword evidence="3 6" id="KW-0812">Transmembrane</keyword>
<feature type="transmembrane region" description="Helical" evidence="6">
    <location>
        <begin position="275"/>
        <end position="296"/>
    </location>
</feature>
<evidence type="ECO:0000313" key="10">
    <source>
        <dbReference type="Proteomes" id="UP000068016"/>
    </source>
</evidence>
<evidence type="ECO:0000256" key="6">
    <source>
        <dbReference type="SAM" id="Phobius"/>
    </source>
</evidence>
<feature type="transmembrane region" description="Helical" evidence="6">
    <location>
        <begin position="302"/>
        <end position="321"/>
    </location>
</feature>
<sequence>MGVSARWALVFICICLSFGSFADEAAQVTFALRLADHTSSVSMLLAAGLIGGILSGPIAPVILERSGPRQTIPAIFVLQSALIAIASLANQFWGYVAVSMALGSTGSLLWASIMVAIPTYARDERYLDRINRITQSMRNMGYVGGPALGGLLYGMAERSRGLLLLALLVLVAAPVTALCFNALDSFAQKSGQIRKQDQQKGRLDLPGLFRTTGVIRAVAPLWVTVVLTSTLNVLLIFRIRNDLQLSAEIYGFVVSALSVGLIVGPVACSGMLARFGDAAGASIAASVIGFGILWLALSDTAWIIMCATFVIGVANGIQNALTSSFMMKAIAPNQRVNLMPAYIFCIQTSVFLGFVSAGMISTAHVSMALVAVGVATAITGACGFALNVRNRPGMITKGA</sequence>
<dbReference type="RefSeq" id="WP_060346196.1">
    <property type="nucleotide sequence ID" value="NZ_LPLZ01000015.1"/>
</dbReference>
<dbReference type="InterPro" id="IPR036259">
    <property type="entry name" value="MFS_trans_sf"/>
</dbReference>
<feature type="transmembrane region" description="Helical" evidence="6">
    <location>
        <begin position="38"/>
        <end position="59"/>
    </location>
</feature>
<feature type="signal peptide" evidence="7">
    <location>
        <begin position="1"/>
        <end position="22"/>
    </location>
</feature>
<protein>
    <submittedName>
        <fullName evidence="9">MFS transporter</fullName>
    </submittedName>
</protein>
<dbReference type="Gene3D" id="1.20.1250.20">
    <property type="entry name" value="MFS general substrate transporter like domains"/>
    <property type="match status" value="2"/>
</dbReference>
<evidence type="ECO:0000313" key="9">
    <source>
        <dbReference type="EMBL" id="KWN22717.1"/>
    </source>
</evidence>
<dbReference type="GO" id="GO:0005886">
    <property type="term" value="C:plasma membrane"/>
    <property type="evidence" value="ECO:0007669"/>
    <property type="project" value="UniProtKB-SubCell"/>
</dbReference>
<organism evidence="9 10">
    <name type="scientific">Burkholderia territorii</name>
    <dbReference type="NCBI Taxonomy" id="1503055"/>
    <lineage>
        <taxon>Bacteria</taxon>
        <taxon>Pseudomonadati</taxon>
        <taxon>Pseudomonadota</taxon>
        <taxon>Betaproteobacteria</taxon>
        <taxon>Burkholderiales</taxon>
        <taxon>Burkholderiaceae</taxon>
        <taxon>Burkholderia</taxon>
        <taxon>Burkholderia cepacia complex</taxon>
    </lineage>
</organism>
<gene>
    <name evidence="9" type="ORF">WT83_04245</name>
</gene>
<keyword evidence="4 6" id="KW-1133">Transmembrane helix</keyword>
<proteinExistence type="predicted"/>
<feature type="transmembrane region" description="Helical" evidence="6">
    <location>
        <begin position="341"/>
        <end position="361"/>
    </location>
</feature>
<dbReference type="GO" id="GO:0022857">
    <property type="term" value="F:transmembrane transporter activity"/>
    <property type="evidence" value="ECO:0007669"/>
    <property type="project" value="InterPro"/>
</dbReference>
<evidence type="ECO:0000259" key="8">
    <source>
        <dbReference type="PROSITE" id="PS50850"/>
    </source>
</evidence>
<evidence type="ECO:0000256" key="5">
    <source>
        <dbReference type="ARBA" id="ARBA00023136"/>
    </source>
</evidence>
<dbReference type="EMBL" id="LPLZ01000015">
    <property type="protein sequence ID" value="KWN22717.1"/>
    <property type="molecule type" value="Genomic_DNA"/>
</dbReference>
<evidence type="ECO:0000256" key="7">
    <source>
        <dbReference type="SAM" id="SignalP"/>
    </source>
</evidence>
<dbReference type="InterPro" id="IPR020846">
    <property type="entry name" value="MFS_dom"/>
</dbReference>
<keyword evidence="5 6" id="KW-0472">Membrane</keyword>
<dbReference type="PANTHER" id="PTHR23513">
    <property type="entry name" value="INTEGRAL MEMBRANE EFFLUX PROTEIN-RELATED"/>
    <property type="match status" value="1"/>
</dbReference>
<dbReference type="AlphaFoldDB" id="A0A108F430"/>
<feature type="transmembrane region" description="Helical" evidence="6">
    <location>
        <begin position="208"/>
        <end position="237"/>
    </location>
</feature>
<accession>A0A108F430</accession>
<evidence type="ECO:0000256" key="2">
    <source>
        <dbReference type="ARBA" id="ARBA00022475"/>
    </source>
</evidence>
<dbReference type="InterPro" id="IPR011701">
    <property type="entry name" value="MFS"/>
</dbReference>